<feature type="transmembrane region" description="Helical" evidence="8">
    <location>
        <begin position="393"/>
        <end position="416"/>
    </location>
</feature>
<sequence>MRSRPHNITTTEHQTLSPHRREGFCSSHYIPITPMCLVHAVSLLNCTLLLCNSVLSLLSLNPATLERSSLSFPVSEPLSLCCVSRDDEIRSKCGVDATTYLSFQRHIILLMTVVCLLSLAIILPVNFSGNLLGDNPENFGRTTVANLPAKDSFLWLHSIFALLYFIITVLCMAHHSSRLEYREDEKVWFNSVPSSIHSSEAYPSCTVTDLRFCFNVHKLMRLDSERRKAMKGRLYFATMSQKEGKIMIKTHPCSTIFCCDVCGFEQVDAEQYYSELEEKLTDEFNAEKHRISLMRLGIAFVTFRDERMTAVDHGNALYCSFLQCMPGVPNYMFYFPITGENLSVCGSRWWLRCVLLNILLFLILFFLTTPAIIVNTMDKFNVTRPVDSLRSPIITQFFPTLLLWAFSVLLPFIVYYSAFFESHWTRSSENQITMHKCFVLLVFMVIILPSLGLSSLDLFFRWLFDVNFLEDKYVSSVYRCVFLPDNGAFFVNYVITSSLIGTAMELLRIPALMVYALRLCLAKPGAERIHVKRSQAYEFQFGLEYAWTMCIYAVSMTYSITCPIIMPFGLLYLILKHMVDRYNIYYAYVPTNLNQRIHTAAISQVIVAPILCMFWLLFFSVLRLGPMHPITLFTFVSLVSCLVFSLFGLCLRKQPDKSSSYQVSDSMNNGT</sequence>
<proteinExistence type="inferred from homology"/>
<evidence type="ECO:0000259" key="10">
    <source>
        <dbReference type="Pfam" id="PF13967"/>
    </source>
</evidence>
<dbReference type="AlphaFoldDB" id="A0A673X0V9"/>
<reference evidence="12" key="1">
    <citation type="submission" date="2025-08" db="UniProtKB">
        <authorList>
            <consortium name="Ensembl"/>
        </authorList>
    </citation>
    <scope>IDENTIFICATION</scope>
</reference>
<comment type="catalytic activity">
    <reaction evidence="7">
        <text>Ca(2+)(in) = Ca(2+)(out)</text>
        <dbReference type="Rhea" id="RHEA:29671"/>
        <dbReference type="ChEBI" id="CHEBI:29108"/>
    </reaction>
</comment>
<evidence type="ECO:0000256" key="7">
    <source>
        <dbReference type="ARBA" id="ARBA00036634"/>
    </source>
</evidence>
<protein>
    <submittedName>
        <fullName evidence="12">Transmembrane protein 63C</fullName>
    </submittedName>
</protein>
<feature type="transmembrane region" description="Helical" evidence="8">
    <location>
        <begin position="630"/>
        <end position="651"/>
    </location>
</feature>
<organism evidence="12 13">
    <name type="scientific">Salmo trutta</name>
    <name type="common">Brown trout</name>
    <dbReference type="NCBI Taxonomy" id="8032"/>
    <lineage>
        <taxon>Eukaryota</taxon>
        <taxon>Metazoa</taxon>
        <taxon>Chordata</taxon>
        <taxon>Craniata</taxon>
        <taxon>Vertebrata</taxon>
        <taxon>Euteleostomi</taxon>
        <taxon>Actinopterygii</taxon>
        <taxon>Neopterygii</taxon>
        <taxon>Teleostei</taxon>
        <taxon>Protacanthopterygii</taxon>
        <taxon>Salmoniformes</taxon>
        <taxon>Salmonidae</taxon>
        <taxon>Salmoninae</taxon>
        <taxon>Salmo</taxon>
    </lineage>
</organism>
<dbReference type="Pfam" id="PF14703">
    <property type="entry name" value="PHM7_cyt"/>
    <property type="match status" value="1"/>
</dbReference>
<comment type="subcellular location">
    <subcellularLocation>
        <location evidence="1">Membrane</location>
        <topology evidence="1">Multi-pass membrane protein</topology>
    </subcellularLocation>
</comment>
<evidence type="ECO:0000259" key="9">
    <source>
        <dbReference type="Pfam" id="PF02714"/>
    </source>
</evidence>
<dbReference type="GO" id="GO:0005227">
    <property type="term" value="F:calcium-activated cation channel activity"/>
    <property type="evidence" value="ECO:0007669"/>
    <property type="project" value="InterPro"/>
</dbReference>
<accession>A0A673X0V9</accession>
<evidence type="ECO:0000313" key="12">
    <source>
        <dbReference type="Ensembl" id="ENSSTUP00000017830.1"/>
    </source>
</evidence>
<dbReference type="Proteomes" id="UP000472277">
    <property type="component" value="Chromosome 25"/>
</dbReference>
<keyword evidence="6 8" id="KW-0472">Membrane</keyword>
<dbReference type="InterPro" id="IPR003864">
    <property type="entry name" value="CSC1/OSCA1-like_7TM"/>
</dbReference>
<feature type="domain" description="CSC1/OSCA1-like N-terminal transmembrane" evidence="10">
    <location>
        <begin position="85"/>
        <end position="172"/>
    </location>
</feature>
<keyword evidence="4 8" id="KW-0812">Transmembrane</keyword>
<keyword evidence="3" id="KW-0813">Transport</keyword>
<keyword evidence="13" id="KW-1185">Reference proteome</keyword>
<dbReference type="Ensembl" id="ENSSTUT00000018771.1">
    <property type="protein sequence ID" value="ENSSTUP00000017830.1"/>
    <property type="gene ID" value="ENSSTUG00000007028.1"/>
</dbReference>
<feature type="transmembrane region" description="Helical" evidence="8">
    <location>
        <begin position="107"/>
        <end position="127"/>
    </location>
</feature>
<evidence type="ECO:0000259" key="11">
    <source>
        <dbReference type="Pfam" id="PF14703"/>
    </source>
</evidence>
<evidence type="ECO:0000313" key="13">
    <source>
        <dbReference type="Proteomes" id="UP000472277"/>
    </source>
</evidence>
<gene>
    <name evidence="12" type="primary">TMEM63C</name>
    <name evidence="12" type="synonym">LOC115162301</name>
</gene>
<evidence type="ECO:0000256" key="4">
    <source>
        <dbReference type="ARBA" id="ARBA00022692"/>
    </source>
</evidence>
<dbReference type="Pfam" id="PF02714">
    <property type="entry name" value="RSN1_7TM"/>
    <property type="match status" value="1"/>
</dbReference>
<feature type="transmembrane region" description="Helical" evidence="8">
    <location>
        <begin position="349"/>
        <end position="373"/>
    </location>
</feature>
<feature type="transmembrane region" description="Helical" evidence="8">
    <location>
        <begin position="437"/>
        <end position="464"/>
    </location>
</feature>
<evidence type="ECO:0000256" key="5">
    <source>
        <dbReference type="ARBA" id="ARBA00022989"/>
    </source>
</evidence>
<evidence type="ECO:0000256" key="8">
    <source>
        <dbReference type="SAM" id="Phobius"/>
    </source>
</evidence>
<dbReference type="InterPro" id="IPR027815">
    <property type="entry name" value="CSC1/OSCA1-like_cyt"/>
</dbReference>
<feature type="transmembrane region" description="Helical" evidence="8">
    <location>
        <begin position="153"/>
        <end position="173"/>
    </location>
</feature>
<dbReference type="InterPro" id="IPR032880">
    <property type="entry name" value="CSC1/OSCA1-like_N"/>
</dbReference>
<keyword evidence="5 8" id="KW-1133">Transmembrane helix</keyword>
<name>A0A673X0V9_SALTR</name>
<feature type="transmembrane region" description="Helical" evidence="8">
    <location>
        <begin position="596"/>
        <end position="618"/>
    </location>
</feature>
<feature type="domain" description="CSC1/OSCA1-like 7TM region" evidence="9">
    <location>
        <begin position="353"/>
        <end position="612"/>
    </location>
</feature>
<evidence type="ECO:0000256" key="1">
    <source>
        <dbReference type="ARBA" id="ARBA00004141"/>
    </source>
</evidence>
<dbReference type="Pfam" id="PF13967">
    <property type="entry name" value="RSN1_TM"/>
    <property type="match status" value="1"/>
</dbReference>
<dbReference type="PANTHER" id="PTHR13018:SF21">
    <property type="entry name" value="CALCIUM PERMEABLE STRESS-GATED CATION CHANNEL 1"/>
    <property type="match status" value="1"/>
</dbReference>
<reference evidence="12" key="2">
    <citation type="submission" date="2025-09" db="UniProtKB">
        <authorList>
            <consortium name="Ensembl"/>
        </authorList>
    </citation>
    <scope>IDENTIFICATION</scope>
</reference>
<evidence type="ECO:0000256" key="3">
    <source>
        <dbReference type="ARBA" id="ARBA00022448"/>
    </source>
</evidence>
<comment type="similarity">
    <text evidence="2">Belongs to the CSC1 (TC 1.A.17) family.</text>
</comment>
<dbReference type="InterPro" id="IPR045122">
    <property type="entry name" value="Csc1-like"/>
</dbReference>
<feature type="transmembrane region" description="Helical" evidence="8">
    <location>
        <begin position="546"/>
        <end position="575"/>
    </location>
</feature>
<dbReference type="GO" id="GO:0005886">
    <property type="term" value="C:plasma membrane"/>
    <property type="evidence" value="ECO:0007669"/>
    <property type="project" value="TreeGrafter"/>
</dbReference>
<evidence type="ECO:0000256" key="2">
    <source>
        <dbReference type="ARBA" id="ARBA00007779"/>
    </source>
</evidence>
<dbReference type="GeneTree" id="ENSGT00940000159072"/>
<feature type="domain" description="CSC1/OSCA1-like cytosolic" evidence="11">
    <location>
        <begin position="198"/>
        <end position="310"/>
    </location>
</feature>
<dbReference type="PANTHER" id="PTHR13018">
    <property type="entry name" value="PROBABLE MEMBRANE PROTEIN DUF221-RELATED"/>
    <property type="match status" value="1"/>
</dbReference>
<evidence type="ECO:0000256" key="6">
    <source>
        <dbReference type="ARBA" id="ARBA00023136"/>
    </source>
</evidence>